<dbReference type="Proteomes" id="UP000480350">
    <property type="component" value="Unassembled WGS sequence"/>
</dbReference>
<dbReference type="Pfam" id="PF07370">
    <property type="entry name" value="DUF1489"/>
    <property type="match status" value="1"/>
</dbReference>
<dbReference type="EMBL" id="WUPT01000004">
    <property type="protein sequence ID" value="MXQ09623.1"/>
    <property type="molecule type" value="Genomic_DNA"/>
</dbReference>
<reference evidence="1 2" key="1">
    <citation type="submission" date="2019-12" db="EMBL/GenBank/DDBJ databases">
        <authorList>
            <person name="Lee S.D."/>
        </authorList>
    </citation>
    <scope>NUCLEOTIDE SEQUENCE [LARGE SCALE GENOMIC DNA]</scope>
    <source>
        <strain evidence="1 2">GH1-50</strain>
    </source>
</reference>
<dbReference type="InterPro" id="IPR008320">
    <property type="entry name" value="UCP032025"/>
</dbReference>
<evidence type="ECO:0000313" key="1">
    <source>
        <dbReference type="EMBL" id="MXQ09623.1"/>
    </source>
</evidence>
<organism evidence="1 2">
    <name type="scientific">Kangsaoukella pontilimi</name>
    <dbReference type="NCBI Taxonomy" id="2691042"/>
    <lineage>
        <taxon>Bacteria</taxon>
        <taxon>Pseudomonadati</taxon>
        <taxon>Pseudomonadota</taxon>
        <taxon>Alphaproteobacteria</taxon>
        <taxon>Rhodobacterales</taxon>
        <taxon>Paracoccaceae</taxon>
        <taxon>Kangsaoukella</taxon>
    </lineage>
</organism>
<evidence type="ECO:0000313" key="2">
    <source>
        <dbReference type="Proteomes" id="UP000480350"/>
    </source>
</evidence>
<proteinExistence type="predicted"/>
<dbReference type="PIRSF" id="PIRSF032025">
    <property type="entry name" value="UCP032025"/>
    <property type="match status" value="1"/>
</dbReference>
<gene>
    <name evidence="1" type="ORF">GQ651_17395</name>
</gene>
<comment type="caution">
    <text evidence="1">The sequence shown here is derived from an EMBL/GenBank/DDBJ whole genome shotgun (WGS) entry which is preliminary data.</text>
</comment>
<keyword evidence="2" id="KW-1185">Reference proteome</keyword>
<sequence>MADYVNLIKLSVGSESVESLIDWQRNRSRQIKGNRYFHITRMWPKREAEILKGGSIYWVIQGVVQCRQKIVGFDEVVGEDGIRRCAILLDNEIVRTEPVRKRPFQGWRYLDAGDAPRDLTKAEAAASEDIPPKLMAALSEIGVR</sequence>
<protein>
    <submittedName>
        <fullName evidence="1">DUF1489 family protein</fullName>
    </submittedName>
</protein>
<reference evidence="1 2" key="2">
    <citation type="submission" date="2020-03" db="EMBL/GenBank/DDBJ databases">
        <title>Kangsaoukella pontilimi gen. nov., sp. nov., a new member of the family Rhodobacteraceae isolated from a tidal mudflat.</title>
        <authorList>
            <person name="Kim I.S."/>
        </authorList>
    </citation>
    <scope>NUCLEOTIDE SEQUENCE [LARGE SCALE GENOMIC DNA]</scope>
    <source>
        <strain evidence="1 2">GH1-50</strain>
    </source>
</reference>
<dbReference type="AlphaFoldDB" id="A0A7C9ISC2"/>
<name>A0A7C9ISC2_9RHOB</name>
<accession>A0A7C9ISC2</accession>
<dbReference type="RefSeq" id="WP_160765551.1">
    <property type="nucleotide sequence ID" value="NZ_WUPT01000004.1"/>
</dbReference>